<dbReference type="InterPro" id="IPR005236">
    <property type="entry name" value="Dihydropt_synth"/>
</dbReference>
<accession>N0BNI9</accession>
<evidence type="ECO:0000313" key="2">
    <source>
        <dbReference type="EMBL" id="AGK62231.1"/>
    </source>
</evidence>
<dbReference type="Gene3D" id="3.20.20.20">
    <property type="entry name" value="Dihydropteroate synthase-like"/>
    <property type="match status" value="1"/>
</dbReference>
<dbReference type="InterPro" id="IPR025595">
    <property type="entry name" value="PterinBD-DUF4346"/>
</dbReference>
<name>N0BNI9_9EURY</name>
<dbReference type="eggNOG" id="arCOG01978">
    <property type="taxonomic scope" value="Archaea"/>
</dbReference>
<dbReference type="NCBIfam" id="TIGR00284">
    <property type="entry name" value="dihydropteroate synthase-like protein"/>
    <property type="match status" value="1"/>
</dbReference>
<dbReference type="PROSITE" id="PS50972">
    <property type="entry name" value="PTERIN_BINDING"/>
    <property type="match status" value="1"/>
</dbReference>
<keyword evidence="3" id="KW-1185">Reference proteome</keyword>
<dbReference type="SUPFAM" id="SSF51717">
    <property type="entry name" value="Dihydropteroate synthetase-like"/>
    <property type="match status" value="1"/>
</dbReference>
<evidence type="ECO:0000259" key="1">
    <source>
        <dbReference type="PROSITE" id="PS50972"/>
    </source>
</evidence>
<protein>
    <submittedName>
        <fullName evidence="2">Dihydropteroate synthase-related protein</fullName>
    </submittedName>
</protein>
<dbReference type="EMBL" id="CP005290">
    <property type="protein sequence ID" value="AGK62231.1"/>
    <property type="molecule type" value="Genomic_DNA"/>
</dbReference>
<dbReference type="OrthoDB" id="70327at2157"/>
<dbReference type="InterPro" id="IPR011005">
    <property type="entry name" value="Dihydropteroate_synth-like_sf"/>
</dbReference>
<evidence type="ECO:0000313" key="3">
    <source>
        <dbReference type="Proteomes" id="UP000013307"/>
    </source>
</evidence>
<dbReference type="GeneID" id="15393912"/>
<proteinExistence type="predicted"/>
<sequence>MKILTVTGRLAEKDVRKYVSGFDVDVFVADIDVAAFIQPKHIERLDLSNYDLVLVPGLTSADWKAFEKRKGTMVRLGPIHAYDLKSVIPLAEKIEFSHTIPACRLIQREKERESIDAVDSLGDFAFRIGDVEIGGNTRMKVVAEIVDATRLSENELAERLRYYEEHADIIDLGIPLDEKPEEVERTVEFAKKITRLPLSIDTFDERLIEAAINKRIDMVMSISSKNLSALDYIDDQAVVVVGRSTRELLELTDTVRDKTSKVIADPVLDPPLNLAESIMRYAEYRKADSITPMLFGIGNVTELVDSDSIGINAVLAFIAEELSANLLFTTEASVKTTGSIRELKIASYMAKAAKIRNSSPKDLGINLLALKEKTRLESCKIPENFIEGQESREFIRDPCGDFRIWISEGRIVCSHDRAVIVGRTAKEIYDAAVKMGLLSRLDHACYLGRELAKAEIALKLGKNYTQDRDLDFGFYTRGIFQR</sequence>
<organism evidence="2 3">
    <name type="scientific">Archaeoglobus sulfaticallidus PM70-1</name>
    <dbReference type="NCBI Taxonomy" id="387631"/>
    <lineage>
        <taxon>Archaea</taxon>
        <taxon>Methanobacteriati</taxon>
        <taxon>Methanobacteriota</taxon>
        <taxon>Archaeoglobi</taxon>
        <taxon>Archaeoglobales</taxon>
        <taxon>Archaeoglobaceae</taxon>
        <taxon>Archaeoglobus</taxon>
    </lineage>
</organism>
<gene>
    <name evidence="2" type="ORF">Asulf_02279</name>
</gene>
<feature type="domain" description="Pterin-binding" evidence="1">
    <location>
        <begin position="125"/>
        <end position="351"/>
    </location>
</feature>
<dbReference type="HOGENOM" id="CLU_041129_0_0_2"/>
<dbReference type="AlphaFoldDB" id="N0BNI9"/>
<dbReference type="InterPro" id="IPR000489">
    <property type="entry name" value="Pterin-binding_dom"/>
</dbReference>
<dbReference type="STRING" id="387631.Asulf_02279"/>
<dbReference type="RefSeq" id="WP_015591827.1">
    <property type="nucleotide sequence ID" value="NC_021169.1"/>
</dbReference>
<reference evidence="2 3" key="1">
    <citation type="journal article" date="2013" name="Genome Announc.">
        <title>Complete Genome Sequence of the Thermophilic and Facultatively Chemolithoautotrophic Sulfate Reducer Archaeoglobus sulfaticallidus Strain PM70-1T.</title>
        <authorList>
            <person name="Stokke R."/>
            <person name="Hocking W.P."/>
            <person name="Steinsbu B.O."/>
            <person name="Steen I.H."/>
        </authorList>
    </citation>
    <scope>NUCLEOTIDE SEQUENCE [LARGE SCALE GENOMIC DNA]</scope>
    <source>
        <strain evidence="2">PM70-1</strain>
    </source>
</reference>
<dbReference type="GO" id="GO:0042558">
    <property type="term" value="P:pteridine-containing compound metabolic process"/>
    <property type="evidence" value="ECO:0007669"/>
    <property type="project" value="InterPro"/>
</dbReference>
<dbReference type="Proteomes" id="UP000013307">
    <property type="component" value="Chromosome"/>
</dbReference>
<dbReference type="Pfam" id="PF14251">
    <property type="entry name" value="PterinBD-DUF4346"/>
    <property type="match status" value="1"/>
</dbReference>
<dbReference type="KEGG" id="ast:Asulf_02279"/>